<gene>
    <name evidence="1" type="ORF">FX988_01523</name>
</gene>
<evidence type="ECO:0000313" key="2">
    <source>
        <dbReference type="Proteomes" id="UP000464524"/>
    </source>
</evidence>
<sequence length="240" mass="27998">MTKSLAVLYINSHHRDGFYVKEANASAKSFKKYLPNAKYYLYTDYAHPIPDCEFDEVIPYKFFVPEHLKDRVHLNGQMIVKHAVMQQMKEDHVLLLGADTYALKTDVTQLPDILDHFDIAAAHAPVRINTELGNTPIPEIPVAFPELNCDLILYRNSPEVRALLSQWAELYLEDKFSHPHDQGIFRYLVYNSTLRLCVLPPEWNYRENSVRKDTVILQNRFMLSEYLNPKKGLFKRWLAS</sequence>
<dbReference type="Proteomes" id="UP000464524">
    <property type="component" value="Chromosome"/>
</dbReference>
<name>A0A857JH17_9ALTE</name>
<evidence type="ECO:0000313" key="1">
    <source>
        <dbReference type="EMBL" id="QHJ11295.1"/>
    </source>
</evidence>
<dbReference type="InterPro" id="IPR029044">
    <property type="entry name" value="Nucleotide-diphossugar_trans"/>
</dbReference>
<reference evidence="1 2" key="1">
    <citation type="submission" date="2019-12" db="EMBL/GenBank/DDBJ databases">
        <title>Genome sequencing and assembly of endphytes of Porphyra tenera.</title>
        <authorList>
            <person name="Park J.M."/>
            <person name="Shin R."/>
            <person name="Jo S.H."/>
        </authorList>
    </citation>
    <scope>NUCLEOTIDE SEQUENCE [LARGE SCALE GENOMIC DNA]</scope>
    <source>
        <strain evidence="1 2">GPM4</strain>
    </source>
</reference>
<dbReference type="OrthoDB" id="181606at2"/>
<dbReference type="AlphaFoldDB" id="A0A857JH17"/>
<protein>
    <submittedName>
        <fullName evidence="1">Uncharacterized protein</fullName>
    </submittedName>
</protein>
<dbReference type="KEGG" id="pmes:FX988_01523"/>
<proteinExistence type="predicted"/>
<keyword evidence="2" id="KW-1185">Reference proteome</keyword>
<accession>A0A857JH17</accession>
<organism evidence="1 2">
    <name type="scientific">Paraglaciecola mesophila</name>
    <dbReference type="NCBI Taxonomy" id="197222"/>
    <lineage>
        <taxon>Bacteria</taxon>
        <taxon>Pseudomonadati</taxon>
        <taxon>Pseudomonadota</taxon>
        <taxon>Gammaproteobacteria</taxon>
        <taxon>Alteromonadales</taxon>
        <taxon>Alteromonadaceae</taxon>
        <taxon>Paraglaciecola</taxon>
    </lineage>
</organism>
<dbReference type="SUPFAM" id="SSF53448">
    <property type="entry name" value="Nucleotide-diphospho-sugar transferases"/>
    <property type="match status" value="1"/>
</dbReference>
<dbReference type="EMBL" id="CP047656">
    <property type="protein sequence ID" value="QHJ11295.1"/>
    <property type="molecule type" value="Genomic_DNA"/>
</dbReference>
<dbReference type="RefSeq" id="WP_160179054.1">
    <property type="nucleotide sequence ID" value="NZ_CP047656.1"/>
</dbReference>